<dbReference type="GO" id="GO:0005829">
    <property type="term" value="C:cytosol"/>
    <property type="evidence" value="ECO:0007669"/>
    <property type="project" value="TreeGrafter"/>
</dbReference>
<keyword evidence="2" id="KW-0238">DNA-binding</keyword>
<keyword evidence="3" id="KW-0804">Transcription</keyword>
<dbReference type="Pfam" id="PF13404">
    <property type="entry name" value="HTH_AsnC-type"/>
    <property type="match status" value="2"/>
</dbReference>
<dbReference type="InterPro" id="IPR036390">
    <property type="entry name" value="WH_DNA-bd_sf"/>
</dbReference>
<reference evidence="5" key="1">
    <citation type="submission" date="2021-06" db="EMBL/GenBank/DDBJ databases">
        <authorList>
            <person name="Arsene-Ploetze F."/>
        </authorList>
    </citation>
    <scope>NUCLEOTIDE SEQUENCE</scope>
    <source>
        <strain evidence="5">SBRY1</strain>
    </source>
</reference>
<dbReference type="RefSeq" id="WP_240165894.1">
    <property type="nucleotide sequence ID" value="NZ_JBHSNV010000020.1"/>
</dbReference>
<organism evidence="5 6">
    <name type="scientific">Actinacidiphila bryophytorum</name>
    <dbReference type="NCBI Taxonomy" id="1436133"/>
    <lineage>
        <taxon>Bacteria</taxon>
        <taxon>Bacillati</taxon>
        <taxon>Actinomycetota</taxon>
        <taxon>Actinomycetes</taxon>
        <taxon>Kitasatosporales</taxon>
        <taxon>Streptomycetaceae</taxon>
        <taxon>Actinacidiphila</taxon>
    </lineage>
</organism>
<dbReference type="SUPFAM" id="SSF54909">
    <property type="entry name" value="Dimeric alpha+beta barrel"/>
    <property type="match status" value="1"/>
</dbReference>
<dbReference type="InterPro" id="IPR000485">
    <property type="entry name" value="AsnC-type_HTH_dom"/>
</dbReference>
<dbReference type="GO" id="GO:0043200">
    <property type="term" value="P:response to amino acid"/>
    <property type="evidence" value="ECO:0007669"/>
    <property type="project" value="TreeGrafter"/>
</dbReference>
<keyword evidence="6" id="KW-1185">Reference proteome</keyword>
<keyword evidence="1" id="KW-0805">Transcription regulation</keyword>
<dbReference type="SMART" id="SM00344">
    <property type="entry name" value="HTH_ASNC"/>
    <property type="match status" value="1"/>
</dbReference>
<name>A0A9W4H3E3_9ACTN</name>
<sequence>MDPVYVEALDRKIVHALHLDGRASFKVIAGVLGVSDQTVARRYRRMQASGALRVVGVPNAQRLGQAVWLLRIQCVPDAAASLAGVIARRSDTAWVSLASAGTEIVCSVRTVGFRLAEAPLVDKLLRTPKVVSVRAYCVLRTYLGGAVNWFLGADTLDPVQVKQLRLPTAESFGPVRLSEADVLIMSELAVDGRASYPQLGQMTGWSPSTVQRRVENLRATGALFFDVEIKSEFMGLQAEAVLWISARPSAVERIGREIATHPEVSFVSATTGSVSLVAGVACGDIDGLYDYMSLRLGKMDEIQHLEVAPMMQRLKGAGSLFCGFSH</sequence>
<dbReference type="AlphaFoldDB" id="A0A9W4H3E3"/>
<dbReference type="Gene3D" id="1.10.10.10">
    <property type="entry name" value="Winged helix-like DNA-binding domain superfamily/Winged helix DNA-binding domain"/>
    <property type="match status" value="2"/>
</dbReference>
<dbReference type="InterPro" id="IPR011008">
    <property type="entry name" value="Dimeric_a/b-barrel"/>
</dbReference>
<dbReference type="Gene3D" id="3.30.70.920">
    <property type="match status" value="1"/>
</dbReference>
<gene>
    <name evidence="5" type="ORF">SBRY_40661</name>
</gene>
<dbReference type="EMBL" id="CAJVAX010000018">
    <property type="protein sequence ID" value="CAG7647413.1"/>
    <property type="molecule type" value="Genomic_DNA"/>
</dbReference>
<evidence type="ECO:0000256" key="1">
    <source>
        <dbReference type="ARBA" id="ARBA00023015"/>
    </source>
</evidence>
<dbReference type="SUPFAM" id="SSF46785">
    <property type="entry name" value="Winged helix' DNA-binding domain"/>
    <property type="match status" value="2"/>
</dbReference>
<feature type="domain" description="HTH asnC-type" evidence="4">
    <location>
        <begin position="6"/>
        <end position="66"/>
    </location>
</feature>
<dbReference type="InterPro" id="IPR019887">
    <property type="entry name" value="Tscrpt_reg_AsnC/Lrp_C"/>
</dbReference>
<dbReference type="PANTHER" id="PTHR30154:SF34">
    <property type="entry name" value="TRANSCRIPTIONAL REGULATOR AZLB"/>
    <property type="match status" value="1"/>
</dbReference>
<evidence type="ECO:0000259" key="4">
    <source>
        <dbReference type="PROSITE" id="PS50956"/>
    </source>
</evidence>
<comment type="caution">
    <text evidence="5">The sequence shown here is derived from an EMBL/GenBank/DDBJ whole genome shotgun (WGS) entry which is preliminary data.</text>
</comment>
<dbReference type="PRINTS" id="PR00033">
    <property type="entry name" value="HTHASNC"/>
</dbReference>
<accession>A0A9W4H3E3</accession>
<protein>
    <recommendedName>
        <fullName evidence="4">HTH asnC-type domain-containing protein</fullName>
    </recommendedName>
</protein>
<dbReference type="Proteomes" id="UP001153328">
    <property type="component" value="Unassembled WGS sequence"/>
</dbReference>
<evidence type="ECO:0000256" key="2">
    <source>
        <dbReference type="ARBA" id="ARBA00023125"/>
    </source>
</evidence>
<dbReference type="InterPro" id="IPR019888">
    <property type="entry name" value="Tscrpt_reg_AsnC-like"/>
</dbReference>
<evidence type="ECO:0000256" key="3">
    <source>
        <dbReference type="ARBA" id="ARBA00023163"/>
    </source>
</evidence>
<dbReference type="GO" id="GO:0043565">
    <property type="term" value="F:sequence-specific DNA binding"/>
    <property type="evidence" value="ECO:0007669"/>
    <property type="project" value="InterPro"/>
</dbReference>
<evidence type="ECO:0000313" key="5">
    <source>
        <dbReference type="EMBL" id="CAG7647413.1"/>
    </source>
</evidence>
<dbReference type="Pfam" id="PF01037">
    <property type="entry name" value="AsnC_trans_reg"/>
    <property type="match status" value="1"/>
</dbReference>
<proteinExistence type="predicted"/>
<dbReference type="PANTHER" id="PTHR30154">
    <property type="entry name" value="LEUCINE-RESPONSIVE REGULATORY PROTEIN"/>
    <property type="match status" value="1"/>
</dbReference>
<evidence type="ECO:0000313" key="6">
    <source>
        <dbReference type="Proteomes" id="UP001153328"/>
    </source>
</evidence>
<dbReference type="InterPro" id="IPR036388">
    <property type="entry name" value="WH-like_DNA-bd_sf"/>
</dbReference>
<dbReference type="PROSITE" id="PS50956">
    <property type="entry name" value="HTH_ASNC_2"/>
    <property type="match status" value="1"/>
</dbReference>